<evidence type="ECO:0000256" key="6">
    <source>
        <dbReference type="ARBA" id="ARBA00022857"/>
    </source>
</evidence>
<evidence type="ECO:0000256" key="4">
    <source>
        <dbReference type="ARBA" id="ARBA00022643"/>
    </source>
</evidence>
<dbReference type="InterPro" id="IPR017927">
    <property type="entry name" value="FAD-bd_FR_type"/>
</dbReference>
<dbReference type="SUPFAM" id="SSF63380">
    <property type="entry name" value="Riboflavin synthase domain-like"/>
    <property type="match status" value="1"/>
</dbReference>
<evidence type="ECO:0000256" key="12">
    <source>
        <dbReference type="PIRSR" id="PIRSR000207-1"/>
    </source>
</evidence>
<name>A0A5R9IM74_9GAMM</name>
<feature type="domain" description="FAD-binding FR-type" evidence="14">
    <location>
        <begin position="237"/>
        <end position="451"/>
    </location>
</feature>
<dbReference type="InterPro" id="IPR001709">
    <property type="entry name" value="Flavoprot_Pyr_Nucl_cyt_Rdtase"/>
</dbReference>
<comment type="cofactor">
    <cofactor evidence="11 12">
        <name>FAD</name>
        <dbReference type="ChEBI" id="CHEBI:57692"/>
    </cofactor>
    <text evidence="11 12">Binds 1 FAD per subunit.</text>
</comment>
<keyword evidence="4 11" id="KW-0288">FMN</keyword>
<feature type="binding site" evidence="12">
    <location>
        <position position="602"/>
    </location>
    <ligand>
        <name>FAD</name>
        <dbReference type="ChEBI" id="CHEBI:57692"/>
    </ligand>
</feature>
<dbReference type="SUPFAM" id="SSF52343">
    <property type="entry name" value="Ferredoxin reductase-like, C-terminal NADP-linked domain"/>
    <property type="match status" value="1"/>
</dbReference>
<keyword evidence="2 11" id="KW-0028">Amino-acid biosynthesis</keyword>
<comment type="catalytic activity">
    <reaction evidence="10 11">
        <text>hydrogen sulfide + 3 NADP(+) + 3 H2O = sulfite + 3 NADPH + 4 H(+)</text>
        <dbReference type="Rhea" id="RHEA:13801"/>
        <dbReference type="ChEBI" id="CHEBI:15377"/>
        <dbReference type="ChEBI" id="CHEBI:15378"/>
        <dbReference type="ChEBI" id="CHEBI:17359"/>
        <dbReference type="ChEBI" id="CHEBI:29919"/>
        <dbReference type="ChEBI" id="CHEBI:57783"/>
        <dbReference type="ChEBI" id="CHEBI:58349"/>
        <dbReference type="EC" id="1.8.1.2"/>
    </reaction>
</comment>
<organism evidence="15 16">
    <name type="scientific">Thalassotalea litorea</name>
    <dbReference type="NCBI Taxonomy" id="2020715"/>
    <lineage>
        <taxon>Bacteria</taxon>
        <taxon>Pseudomonadati</taxon>
        <taxon>Pseudomonadota</taxon>
        <taxon>Gammaproteobacteria</taxon>
        <taxon>Alteromonadales</taxon>
        <taxon>Colwelliaceae</taxon>
        <taxon>Thalassotalea</taxon>
    </lineage>
</organism>
<dbReference type="InterPro" id="IPR010199">
    <property type="entry name" value="CysJ"/>
</dbReference>
<comment type="caution">
    <text evidence="15">The sequence shown here is derived from an EMBL/GenBank/DDBJ whole genome shotgun (WGS) entry which is preliminary data.</text>
</comment>
<feature type="binding site" evidence="12">
    <location>
        <begin position="522"/>
        <end position="523"/>
    </location>
    <ligand>
        <name>NADP(+)</name>
        <dbReference type="ChEBI" id="CHEBI:58349"/>
    </ligand>
</feature>
<evidence type="ECO:0000256" key="11">
    <source>
        <dbReference type="PIRNR" id="PIRNR000207"/>
    </source>
</evidence>
<sequence length="602" mass="66427">MLVKANNDNAASLSADQLKQLQQVIHQYSPLQLAWASGYLAAKSEGEGGAALPAAAAQAQSSLTILFGSQTGNAKGVAEKVLQNAESMGIAATLVNMGDYKPKNIKNETHLLIITSTNGEGEPPDDAMALHDFLSSKRAPKLESLQYSVLALGDSSYEFYCQTGKDFDQYLEKLGASRLSERVDCDVDYQSDSDVWQTAQLEKVKELFAANTAQVVQLPVAGNEAASSIHASPYTKESPYTAVILENQKITGRDSNKVVQHLEIDLADSGIQYQPGDALGIWPKNSATAVAKILEILGLNGSELVNIDGAELDLTQALVSKREIGALAKATLIRWQQISDSEALADILADGEQTRKLINQIQFVDIIQQYPGQLSAQELIDLLPALTPRLYSIASSQQEVDEEVHLTVGLMQFDIDGELRAGTASSYLIEQLQADDEIDVFIEHNNNFRLPENDSTDVIMIGPGTGVAPFRAFVQERSARDADGKSWLFFGDQTFTQDFLYQTEWQAYLKSGELSRLDVAFSRDQQQKVYVQHKLKQNAQAVYQWLEQGAHLYICGDMSRMAKDVHQALVEIIAEQGSKSEQQAEDYLKQMRIEKRYQKDVY</sequence>
<dbReference type="InterPro" id="IPR001094">
    <property type="entry name" value="Flavdoxin-like"/>
</dbReference>
<keyword evidence="7 11" id="KW-0249">Electron transport</keyword>
<feature type="binding site" evidence="12">
    <location>
        <begin position="389"/>
        <end position="392"/>
    </location>
    <ligand>
        <name>FAD</name>
        <dbReference type="ChEBI" id="CHEBI:57692"/>
    </ligand>
</feature>
<evidence type="ECO:0000256" key="8">
    <source>
        <dbReference type="ARBA" id="ARBA00023002"/>
    </source>
</evidence>
<reference evidence="15 16" key="1">
    <citation type="submission" date="2019-05" db="EMBL/GenBank/DDBJ databases">
        <title>Genome sequences of Thalassotalea litorea 1K03283.</title>
        <authorList>
            <person name="Zhang D."/>
        </authorList>
    </citation>
    <scope>NUCLEOTIDE SEQUENCE [LARGE SCALE GENOMIC DNA]</scope>
    <source>
        <strain evidence="15 16">MCCC 1K03283</strain>
    </source>
</reference>
<dbReference type="PIRSF" id="PIRSF000207">
    <property type="entry name" value="SiR-FP_CysJ"/>
    <property type="match status" value="1"/>
</dbReference>
<keyword evidence="16" id="KW-1185">Reference proteome</keyword>
<keyword evidence="5 11" id="KW-0274">FAD</keyword>
<dbReference type="UniPathway" id="UPA00140">
    <property type="reaction ID" value="UER00207"/>
</dbReference>
<evidence type="ECO:0000256" key="1">
    <source>
        <dbReference type="ARBA" id="ARBA00022448"/>
    </source>
</evidence>
<feature type="binding site" evidence="12">
    <location>
        <begin position="152"/>
        <end position="161"/>
    </location>
    <ligand>
        <name>FMN</name>
        <dbReference type="ChEBI" id="CHEBI:58210"/>
    </ligand>
</feature>
<dbReference type="PRINTS" id="PR00371">
    <property type="entry name" value="FPNCR"/>
</dbReference>
<dbReference type="InterPro" id="IPR023173">
    <property type="entry name" value="NADPH_Cyt_P450_Rdtase_alpha"/>
</dbReference>
<dbReference type="Pfam" id="PF00258">
    <property type="entry name" value="Flavodoxin_1"/>
    <property type="match status" value="1"/>
</dbReference>
<gene>
    <name evidence="15" type="ORF">FE810_12235</name>
</gene>
<dbReference type="InterPro" id="IPR001433">
    <property type="entry name" value="OxRdtase_FAD/NAD-bd"/>
</dbReference>
<accession>A0A5R9IM74</accession>
<feature type="binding site" evidence="12">
    <location>
        <position position="564"/>
    </location>
    <ligand>
        <name>NADP(+)</name>
        <dbReference type="ChEBI" id="CHEBI:58349"/>
    </ligand>
</feature>
<keyword evidence="6 11" id="KW-0521">NADP</keyword>
<feature type="binding site" evidence="12">
    <location>
        <begin position="69"/>
        <end position="74"/>
    </location>
    <ligand>
        <name>FMN</name>
        <dbReference type="ChEBI" id="CHEBI:58210"/>
    </ligand>
</feature>
<feature type="binding site" evidence="12">
    <location>
        <begin position="116"/>
        <end position="119"/>
    </location>
    <ligand>
        <name>FMN</name>
        <dbReference type="ChEBI" id="CHEBI:58210"/>
    </ligand>
</feature>
<dbReference type="AlphaFoldDB" id="A0A5R9IM74"/>
<feature type="binding site" evidence="12">
    <location>
        <begin position="528"/>
        <end position="532"/>
    </location>
    <ligand>
        <name>NADP(+)</name>
        <dbReference type="ChEBI" id="CHEBI:58349"/>
    </ligand>
</feature>
<evidence type="ECO:0000256" key="9">
    <source>
        <dbReference type="ARBA" id="ARBA00023192"/>
    </source>
</evidence>
<comment type="function">
    <text evidence="11">Component of the sulfite reductase complex that catalyzes the 6-electron reduction of sulfite to sulfide. This is one of several activities required for the biosynthesis of L-cysteine from sulfate. The flavoprotein component catalyzes the electron flow from NADPH -&gt; FAD -&gt; FMN to the hemoprotein component.</text>
</comment>
<proteinExistence type="predicted"/>
<dbReference type="NCBIfam" id="TIGR01931">
    <property type="entry name" value="cysJ"/>
    <property type="match status" value="1"/>
</dbReference>
<evidence type="ECO:0000259" key="13">
    <source>
        <dbReference type="PROSITE" id="PS50902"/>
    </source>
</evidence>
<feature type="domain" description="Flavodoxin-like" evidence="13">
    <location>
        <begin position="63"/>
        <end position="208"/>
    </location>
</feature>
<comment type="cofactor">
    <cofactor evidence="11 12">
        <name>FMN</name>
        <dbReference type="ChEBI" id="CHEBI:58210"/>
    </cofactor>
    <text evidence="11 12">Binds 1 FMN per subunit.</text>
</comment>
<dbReference type="PANTHER" id="PTHR19384:SF128">
    <property type="entry name" value="NADPH OXIDOREDUCTASE A"/>
    <property type="match status" value="1"/>
</dbReference>
<dbReference type="GO" id="GO:0050660">
    <property type="term" value="F:flavin adenine dinucleotide binding"/>
    <property type="evidence" value="ECO:0007669"/>
    <property type="project" value="InterPro"/>
</dbReference>
<evidence type="ECO:0000313" key="15">
    <source>
        <dbReference type="EMBL" id="TLU64361.1"/>
    </source>
</evidence>
<dbReference type="CDD" id="cd06199">
    <property type="entry name" value="SiR"/>
    <property type="match status" value="1"/>
</dbReference>
<dbReference type="FunFam" id="3.40.50.80:FF:000001">
    <property type="entry name" value="NADPH--cytochrome P450 reductase 1"/>
    <property type="match status" value="1"/>
</dbReference>
<protein>
    <recommendedName>
        <fullName evidence="11">Sulfite reductase [NADPH] flavoprotein alpha-component</fullName>
        <shortName evidence="11">SiR-FP</shortName>
        <ecNumber evidence="11">1.8.1.2</ecNumber>
    </recommendedName>
</protein>
<dbReference type="SUPFAM" id="SSF52218">
    <property type="entry name" value="Flavoproteins"/>
    <property type="match status" value="1"/>
</dbReference>
<feature type="binding site" evidence="12">
    <location>
        <begin position="422"/>
        <end position="425"/>
    </location>
    <ligand>
        <name>FAD</name>
        <dbReference type="ChEBI" id="CHEBI:57692"/>
    </ligand>
</feature>
<evidence type="ECO:0000256" key="5">
    <source>
        <dbReference type="ARBA" id="ARBA00022827"/>
    </source>
</evidence>
<evidence type="ECO:0000256" key="10">
    <source>
        <dbReference type="ARBA" id="ARBA00052219"/>
    </source>
</evidence>
<dbReference type="RefSeq" id="WP_138320344.1">
    <property type="nucleotide sequence ID" value="NZ_VCBC01000011.1"/>
</dbReference>
<evidence type="ECO:0000256" key="3">
    <source>
        <dbReference type="ARBA" id="ARBA00022630"/>
    </source>
</evidence>
<keyword evidence="3 11" id="KW-0285">Flavoprotein</keyword>
<dbReference type="GO" id="GO:0004783">
    <property type="term" value="F:sulfite reductase (NADPH) activity"/>
    <property type="evidence" value="ECO:0007669"/>
    <property type="project" value="UniProtKB-EC"/>
</dbReference>
<comment type="pathway">
    <text evidence="11">Sulfur metabolism; hydrogen sulfide biosynthesis; hydrogen sulfide from sulfite (NADPH route): step 1/1.</text>
</comment>
<dbReference type="PROSITE" id="PS51384">
    <property type="entry name" value="FAD_FR"/>
    <property type="match status" value="1"/>
</dbReference>
<evidence type="ECO:0000256" key="2">
    <source>
        <dbReference type="ARBA" id="ARBA00022605"/>
    </source>
</evidence>
<dbReference type="Pfam" id="PF00667">
    <property type="entry name" value="FAD_binding_1"/>
    <property type="match status" value="2"/>
</dbReference>
<dbReference type="InterPro" id="IPR029039">
    <property type="entry name" value="Flavoprotein-like_sf"/>
</dbReference>
<dbReference type="InterPro" id="IPR017938">
    <property type="entry name" value="Riboflavin_synthase-like_b-brl"/>
</dbReference>
<dbReference type="PROSITE" id="PS50902">
    <property type="entry name" value="FLAVODOXIN_LIKE"/>
    <property type="match status" value="1"/>
</dbReference>
<dbReference type="GO" id="GO:0019344">
    <property type="term" value="P:cysteine biosynthetic process"/>
    <property type="evidence" value="ECO:0007669"/>
    <property type="project" value="UniProtKB-KW"/>
</dbReference>
<dbReference type="Proteomes" id="UP000307790">
    <property type="component" value="Unassembled WGS sequence"/>
</dbReference>
<dbReference type="EMBL" id="VCBC01000011">
    <property type="protein sequence ID" value="TLU64361.1"/>
    <property type="molecule type" value="Genomic_DNA"/>
</dbReference>
<dbReference type="InterPro" id="IPR003097">
    <property type="entry name" value="CysJ-like_FAD-binding"/>
</dbReference>
<dbReference type="InterPro" id="IPR039261">
    <property type="entry name" value="FNR_nucleotide-bd"/>
</dbReference>
<dbReference type="Gene3D" id="3.40.50.80">
    <property type="entry name" value="Nucleotide-binding domain of ferredoxin-NADP reductase (FNR) module"/>
    <property type="match status" value="1"/>
</dbReference>
<dbReference type="GO" id="GO:0005829">
    <property type="term" value="C:cytosol"/>
    <property type="evidence" value="ECO:0007669"/>
    <property type="project" value="TreeGrafter"/>
</dbReference>
<dbReference type="GO" id="GO:0010181">
    <property type="term" value="F:FMN binding"/>
    <property type="evidence" value="ECO:0007669"/>
    <property type="project" value="InterPro"/>
</dbReference>
<dbReference type="GO" id="GO:0070814">
    <property type="term" value="P:hydrogen sulfide biosynthetic process"/>
    <property type="evidence" value="ECO:0007669"/>
    <property type="project" value="UniProtKB-UniPathway"/>
</dbReference>
<keyword evidence="8 11" id="KW-0560">Oxidoreductase</keyword>
<evidence type="ECO:0000259" key="14">
    <source>
        <dbReference type="PROSITE" id="PS51384"/>
    </source>
</evidence>
<dbReference type="PRINTS" id="PR00369">
    <property type="entry name" value="FLAVODOXIN"/>
</dbReference>
<dbReference type="Gene3D" id="1.20.990.10">
    <property type="entry name" value="NADPH-cytochrome p450 Reductase, Chain A, domain 3"/>
    <property type="match status" value="1"/>
</dbReference>
<dbReference type="EC" id="1.8.1.2" evidence="11"/>
<dbReference type="InterPro" id="IPR008254">
    <property type="entry name" value="Flavodoxin/NO_synth"/>
</dbReference>
<evidence type="ECO:0000313" key="16">
    <source>
        <dbReference type="Proteomes" id="UP000307790"/>
    </source>
</evidence>
<feature type="binding site" evidence="12">
    <location>
        <begin position="407"/>
        <end position="409"/>
    </location>
    <ligand>
        <name>FAD</name>
        <dbReference type="ChEBI" id="CHEBI:57692"/>
    </ligand>
</feature>
<dbReference type="Gene3D" id="3.40.50.360">
    <property type="match status" value="1"/>
</dbReference>
<dbReference type="OrthoDB" id="9816402at2"/>
<keyword evidence="1 11" id="KW-0813">Transport</keyword>
<dbReference type="PANTHER" id="PTHR19384">
    <property type="entry name" value="NITRIC OXIDE SYNTHASE-RELATED"/>
    <property type="match status" value="1"/>
</dbReference>
<dbReference type="Pfam" id="PF00175">
    <property type="entry name" value="NAD_binding_1"/>
    <property type="match status" value="1"/>
</dbReference>
<evidence type="ECO:0000256" key="7">
    <source>
        <dbReference type="ARBA" id="ARBA00022982"/>
    </source>
</evidence>
<keyword evidence="9 11" id="KW-0198">Cysteine biosynthesis</keyword>
<dbReference type="Gene3D" id="2.40.30.10">
    <property type="entry name" value="Translation factors"/>
    <property type="match status" value="1"/>
</dbReference>
<comment type="subunit">
    <text evidence="11">Alpha(8)-beta(8). The alpha component is a flavoprotein, the beta component is a hemoprotein.</text>
</comment>